<feature type="compositionally biased region" description="Basic and acidic residues" evidence="1">
    <location>
        <begin position="132"/>
        <end position="147"/>
    </location>
</feature>
<evidence type="ECO:0000313" key="2">
    <source>
        <dbReference type="EMBL" id="CAK0809172.1"/>
    </source>
</evidence>
<reference evidence="2" key="1">
    <citation type="submission" date="2023-10" db="EMBL/GenBank/DDBJ databases">
        <authorList>
            <person name="Chen Y."/>
            <person name="Shah S."/>
            <person name="Dougan E. K."/>
            <person name="Thang M."/>
            <person name="Chan C."/>
        </authorList>
    </citation>
    <scope>NUCLEOTIDE SEQUENCE [LARGE SCALE GENOMIC DNA]</scope>
</reference>
<name>A0ABN9QU45_9DINO</name>
<feature type="compositionally biased region" description="Basic and acidic residues" evidence="1">
    <location>
        <begin position="78"/>
        <end position="87"/>
    </location>
</feature>
<gene>
    <name evidence="2" type="ORF">PCOR1329_LOCUS14490</name>
</gene>
<evidence type="ECO:0000256" key="1">
    <source>
        <dbReference type="SAM" id="MobiDB-lite"/>
    </source>
</evidence>
<accession>A0ABN9QU45</accession>
<feature type="compositionally biased region" description="Basic and acidic residues" evidence="1">
    <location>
        <begin position="41"/>
        <end position="50"/>
    </location>
</feature>
<feature type="region of interest" description="Disordered" evidence="1">
    <location>
        <begin position="1"/>
        <end position="147"/>
    </location>
</feature>
<feature type="region of interest" description="Disordered" evidence="1">
    <location>
        <begin position="161"/>
        <end position="233"/>
    </location>
</feature>
<protein>
    <submittedName>
        <fullName evidence="2">Uncharacterized protein</fullName>
    </submittedName>
</protein>
<sequence length="233" mass="24100">MAADARPPAMLATPARARAQGRAAGSGDAPPPARAPQLGREPLRMARRVLEAQAEAGVRQGDPSADRAGAPGLPGQEGEGHQERQEGGARGIRASRRDSPACPAGSAAPVAEKAGPPAPKSAPHQQGAQATDFERMQRFMVEGREERARRAGGLIAAARQLSSAAQARTNPSEEQVSDRAACVRPRAVQARAPSSAGPRPPPAREGQCSDEVLPFPLHMPLGTGGSDHGRILS</sequence>
<comment type="caution">
    <text evidence="2">The sequence shown here is derived from an EMBL/GenBank/DDBJ whole genome shotgun (WGS) entry which is preliminary data.</text>
</comment>
<dbReference type="EMBL" id="CAUYUJ010004335">
    <property type="protein sequence ID" value="CAK0809172.1"/>
    <property type="molecule type" value="Genomic_DNA"/>
</dbReference>
<evidence type="ECO:0000313" key="3">
    <source>
        <dbReference type="Proteomes" id="UP001189429"/>
    </source>
</evidence>
<feature type="compositionally biased region" description="Low complexity" evidence="1">
    <location>
        <begin position="12"/>
        <end position="28"/>
    </location>
</feature>
<dbReference type="Proteomes" id="UP001189429">
    <property type="component" value="Unassembled WGS sequence"/>
</dbReference>
<organism evidence="2 3">
    <name type="scientific">Prorocentrum cordatum</name>
    <dbReference type="NCBI Taxonomy" id="2364126"/>
    <lineage>
        <taxon>Eukaryota</taxon>
        <taxon>Sar</taxon>
        <taxon>Alveolata</taxon>
        <taxon>Dinophyceae</taxon>
        <taxon>Prorocentrales</taxon>
        <taxon>Prorocentraceae</taxon>
        <taxon>Prorocentrum</taxon>
    </lineage>
</organism>
<keyword evidence="3" id="KW-1185">Reference proteome</keyword>
<proteinExistence type="predicted"/>